<dbReference type="Proteomes" id="UP001500620">
    <property type="component" value="Unassembled WGS sequence"/>
</dbReference>
<evidence type="ECO:0000256" key="1">
    <source>
        <dbReference type="SAM" id="MobiDB-lite"/>
    </source>
</evidence>
<feature type="region of interest" description="Disordered" evidence="1">
    <location>
        <begin position="201"/>
        <end position="222"/>
    </location>
</feature>
<organism evidence="2 3">
    <name type="scientific">Dactylosporangium darangshiense</name>
    <dbReference type="NCBI Taxonomy" id="579108"/>
    <lineage>
        <taxon>Bacteria</taxon>
        <taxon>Bacillati</taxon>
        <taxon>Actinomycetota</taxon>
        <taxon>Actinomycetes</taxon>
        <taxon>Micromonosporales</taxon>
        <taxon>Micromonosporaceae</taxon>
        <taxon>Dactylosporangium</taxon>
    </lineage>
</organism>
<accession>A0ABP8DPY1</accession>
<protein>
    <submittedName>
        <fullName evidence="2">NAD(P)H nitroreductase</fullName>
    </submittedName>
</protein>
<feature type="region of interest" description="Disordered" evidence="1">
    <location>
        <begin position="1"/>
        <end position="30"/>
    </location>
</feature>
<dbReference type="Gene3D" id="3.40.109.10">
    <property type="entry name" value="NADH Oxidase"/>
    <property type="match status" value="1"/>
</dbReference>
<keyword evidence="3" id="KW-1185">Reference proteome</keyword>
<proteinExistence type="predicted"/>
<dbReference type="InterPro" id="IPR000415">
    <property type="entry name" value="Nitroreductase-like"/>
</dbReference>
<evidence type="ECO:0000313" key="3">
    <source>
        <dbReference type="Proteomes" id="UP001500620"/>
    </source>
</evidence>
<dbReference type="SUPFAM" id="SSF55469">
    <property type="entry name" value="FMN-dependent nitroreductase-like"/>
    <property type="match status" value="1"/>
</dbReference>
<reference evidence="3" key="1">
    <citation type="journal article" date="2019" name="Int. J. Syst. Evol. Microbiol.">
        <title>The Global Catalogue of Microorganisms (GCM) 10K type strain sequencing project: providing services to taxonomists for standard genome sequencing and annotation.</title>
        <authorList>
            <consortium name="The Broad Institute Genomics Platform"/>
            <consortium name="The Broad Institute Genome Sequencing Center for Infectious Disease"/>
            <person name="Wu L."/>
            <person name="Ma J."/>
        </authorList>
    </citation>
    <scope>NUCLEOTIDE SEQUENCE [LARGE SCALE GENOMIC DNA]</scope>
    <source>
        <strain evidence="3">JCM 17441</strain>
    </source>
</reference>
<gene>
    <name evidence="2" type="ORF">GCM10022255_093920</name>
</gene>
<evidence type="ECO:0000313" key="2">
    <source>
        <dbReference type="EMBL" id="GAA4261407.1"/>
    </source>
</evidence>
<feature type="compositionally biased region" description="Basic and acidic residues" evidence="1">
    <location>
        <begin position="120"/>
        <end position="140"/>
    </location>
</feature>
<dbReference type="EMBL" id="BAABAT010000045">
    <property type="protein sequence ID" value="GAA4261407.1"/>
    <property type="molecule type" value="Genomic_DNA"/>
</dbReference>
<comment type="caution">
    <text evidence="2">The sequence shown here is derived from an EMBL/GenBank/DDBJ whole genome shotgun (WGS) entry which is preliminary data.</text>
</comment>
<sequence>MQVVQFKPRPDRRHDSTGPANGKPVGATPTGATIHPIGAQAVVHALVAAANAAGFAPSILDSQPWRWRLTGNTLVLYLDRGRIVDDVDVDGRLAIISCGAALHHARIALAAEGWRLTTHRRPDPADPDRLASLRLDERSPAEPADAPLMNSIPLRRTDRSPVTGAPIAAAQLKAVTAAVRAEETSLHVLYPDEVLDLARVASDARPSESGSGDRSTGAGPVGLAEDRGATFALLYGHHDEPEDWLRAGEALSAGWLTATAADVSVLPLSAAVEVVATRQAVQIMIGCVGYPYLLLRLGRATTSPTGPRRAPTAQVIDRR</sequence>
<name>A0ABP8DPY1_9ACTN</name>
<feature type="region of interest" description="Disordered" evidence="1">
    <location>
        <begin position="119"/>
        <end position="148"/>
    </location>
</feature>